<organism evidence="11 12">
    <name type="scientific">Cellulophaga baltica</name>
    <dbReference type="NCBI Taxonomy" id="76594"/>
    <lineage>
        <taxon>Bacteria</taxon>
        <taxon>Pseudomonadati</taxon>
        <taxon>Bacteroidota</taxon>
        <taxon>Flavobacteriia</taxon>
        <taxon>Flavobacteriales</taxon>
        <taxon>Flavobacteriaceae</taxon>
        <taxon>Cellulophaga</taxon>
    </lineage>
</organism>
<gene>
    <name evidence="5" type="primary">lysA</name>
    <name evidence="11" type="ORF">SAMN04487992_110117</name>
</gene>
<dbReference type="GeneID" id="78062801"/>
<evidence type="ECO:0000313" key="12">
    <source>
        <dbReference type="Proteomes" id="UP000182114"/>
    </source>
</evidence>
<evidence type="ECO:0000259" key="10">
    <source>
        <dbReference type="Pfam" id="PF02784"/>
    </source>
</evidence>
<feature type="domain" description="Orn/DAP/Arg decarboxylase 2 N-terminal" evidence="10">
    <location>
        <begin position="24"/>
        <end position="266"/>
    </location>
</feature>
<dbReference type="InterPro" id="IPR009006">
    <property type="entry name" value="Ala_racemase/Decarboxylase_C"/>
</dbReference>
<dbReference type="PRINTS" id="PR01179">
    <property type="entry name" value="ODADCRBXLASE"/>
</dbReference>
<dbReference type="PRINTS" id="PR01181">
    <property type="entry name" value="DAPDCRBXLASE"/>
</dbReference>
<dbReference type="PROSITE" id="PS00878">
    <property type="entry name" value="ODR_DC_2_1"/>
    <property type="match status" value="1"/>
</dbReference>
<comment type="function">
    <text evidence="5">Specifically catalyzes the decarboxylation of meso-diaminopimelate (meso-DAP) to L-lysine.</text>
</comment>
<keyword evidence="5" id="KW-0028">Amino-acid biosynthesis</keyword>
<comment type="catalytic activity">
    <reaction evidence="5 8">
        <text>meso-2,6-diaminopimelate + H(+) = L-lysine + CO2</text>
        <dbReference type="Rhea" id="RHEA:15101"/>
        <dbReference type="ChEBI" id="CHEBI:15378"/>
        <dbReference type="ChEBI" id="CHEBI:16526"/>
        <dbReference type="ChEBI" id="CHEBI:32551"/>
        <dbReference type="ChEBI" id="CHEBI:57791"/>
        <dbReference type="EC" id="4.1.1.20"/>
    </reaction>
</comment>
<dbReference type="GO" id="GO:0009089">
    <property type="term" value="P:lysine biosynthetic process via diaminopimelate"/>
    <property type="evidence" value="ECO:0007669"/>
    <property type="project" value="UniProtKB-UniRule"/>
</dbReference>
<feature type="binding site" evidence="5">
    <location>
        <position position="302"/>
    </location>
    <ligand>
        <name>substrate</name>
    </ligand>
</feature>
<evidence type="ECO:0000313" key="11">
    <source>
        <dbReference type="EMBL" id="SDF28672.1"/>
    </source>
</evidence>
<keyword evidence="3 5" id="KW-0663">Pyridoxal phosphate</keyword>
<evidence type="ECO:0000256" key="1">
    <source>
        <dbReference type="ARBA" id="ARBA00001933"/>
    </source>
</evidence>
<proteinExistence type="inferred from homology"/>
<dbReference type="Gene3D" id="2.40.37.10">
    <property type="entry name" value="Lyase, Ornithine Decarboxylase, Chain A, domain 1"/>
    <property type="match status" value="1"/>
</dbReference>
<protein>
    <recommendedName>
        <fullName evidence="5 6">Diaminopimelate decarboxylase</fullName>
        <shortName evidence="5">DAP decarboxylase</shortName>
        <shortName evidence="5">DAPDC</shortName>
        <ecNumber evidence="5 6">4.1.1.20</ecNumber>
    </recommendedName>
</protein>
<keyword evidence="2 5" id="KW-0210">Decarboxylase</keyword>
<dbReference type="SUPFAM" id="SSF51419">
    <property type="entry name" value="PLP-binding barrel"/>
    <property type="match status" value="1"/>
</dbReference>
<comment type="similarity">
    <text evidence="5">Belongs to the Orn/Lys/Arg decarboxylase class-II family. LysA subfamily.</text>
</comment>
<evidence type="ECO:0000256" key="7">
    <source>
        <dbReference type="PIRSR" id="PIRSR600183-50"/>
    </source>
</evidence>
<dbReference type="eggNOG" id="COG0019">
    <property type="taxonomic scope" value="Bacteria"/>
</dbReference>
<dbReference type="PANTHER" id="PTHR43727:SF2">
    <property type="entry name" value="GROUP IV DECARBOXYLASE"/>
    <property type="match status" value="1"/>
</dbReference>
<dbReference type="RefSeq" id="WP_025614280.1">
    <property type="nucleotide sequence ID" value="NZ_CANLMK010000012.1"/>
</dbReference>
<feature type="active site" description="Proton donor" evidence="7">
    <location>
        <position position="328"/>
    </location>
</feature>
<dbReference type="AlphaFoldDB" id="A0A1G7JUV0"/>
<feature type="domain" description="Orn/DAP/Arg decarboxylase 2 C-terminal" evidence="9">
    <location>
        <begin position="18"/>
        <end position="354"/>
    </location>
</feature>
<accession>A0A1G7JUV0</accession>
<dbReference type="NCBIfam" id="TIGR01048">
    <property type="entry name" value="lysA"/>
    <property type="match status" value="1"/>
</dbReference>
<comment type="caution">
    <text evidence="5">Lacks conserved residue(s) required for the propagation of feature annotation.</text>
</comment>
<dbReference type="InterPro" id="IPR022644">
    <property type="entry name" value="De-COase2_N"/>
</dbReference>
<dbReference type="InterPro" id="IPR002986">
    <property type="entry name" value="DAP_deCOOHase_LysA"/>
</dbReference>
<keyword evidence="4 5" id="KW-0456">Lyase</keyword>
<comment type="cofactor">
    <cofactor evidence="1 5 7 8">
        <name>pyridoxal 5'-phosphate</name>
        <dbReference type="ChEBI" id="CHEBI:597326"/>
    </cofactor>
</comment>
<feature type="binding site" evidence="5">
    <location>
        <position position="218"/>
    </location>
    <ligand>
        <name>pyridoxal 5'-phosphate</name>
        <dbReference type="ChEBI" id="CHEBI:597326"/>
    </ligand>
</feature>
<dbReference type="CDD" id="cd06828">
    <property type="entry name" value="PLPDE_III_DapDC"/>
    <property type="match status" value="1"/>
</dbReference>
<evidence type="ECO:0000256" key="6">
    <source>
        <dbReference type="NCBIfam" id="TIGR01048"/>
    </source>
</evidence>
<dbReference type="InterPro" id="IPR022653">
    <property type="entry name" value="De-COase2_pyr-phos_BS"/>
</dbReference>
<comment type="pathway">
    <text evidence="5 8">Amino-acid biosynthesis; L-lysine biosynthesis via DAP pathway; L-lysine from DL-2,6-diaminopimelate: step 1/1.</text>
</comment>
<evidence type="ECO:0000256" key="8">
    <source>
        <dbReference type="RuleBase" id="RU003738"/>
    </source>
</evidence>
<dbReference type="Pfam" id="PF02784">
    <property type="entry name" value="Orn_Arg_deC_N"/>
    <property type="match status" value="1"/>
</dbReference>
<dbReference type="InterPro" id="IPR029066">
    <property type="entry name" value="PLP-binding_barrel"/>
</dbReference>
<name>A0A1G7JUV0_9FLAO</name>
<dbReference type="PANTHER" id="PTHR43727">
    <property type="entry name" value="DIAMINOPIMELATE DECARBOXYLASE"/>
    <property type="match status" value="1"/>
</dbReference>
<keyword evidence="12" id="KW-1185">Reference proteome</keyword>
<dbReference type="GO" id="GO:0008836">
    <property type="term" value="F:diaminopimelate decarboxylase activity"/>
    <property type="evidence" value="ECO:0007669"/>
    <property type="project" value="UniProtKB-UniRule"/>
</dbReference>
<feature type="binding site" evidence="5">
    <location>
        <position position="329"/>
    </location>
    <ligand>
        <name>substrate</name>
    </ligand>
</feature>
<evidence type="ECO:0000256" key="3">
    <source>
        <dbReference type="ARBA" id="ARBA00022898"/>
    </source>
</evidence>
<feature type="binding site" evidence="5">
    <location>
        <position position="298"/>
    </location>
    <ligand>
        <name>substrate</name>
    </ligand>
</feature>
<comment type="subunit">
    <text evidence="5">Homodimer.</text>
</comment>
<dbReference type="InterPro" id="IPR022643">
    <property type="entry name" value="De-COase2_C"/>
</dbReference>
<evidence type="ECO:0000256" key="5">
    <source>
        <dbReference type="HAMAP-Rule" id="MF_02120"/>
    </source>
</evidence>
<dbReference type="Pfam" id="PF00278">
    <property type="entry name" value="Orn_DAP_Arg_deC"/>
    <property type="match status" value="1"/>
</dbReference>
<dbReference type="GO" id="GO:0030170">
    <property type="term" value="F:pyridoxal phosphate binding"/>
    <property type="evidence" value="ECO:0007669"/>
    <property type="project" value="UniProtKB-UniRule"/>
</dbReference>
<dbReference type="UniPathway" id="UPA00034">
    <property type="reaction ID" value="UER00027"/>
</dbReference>
<evidence type="ECO:0000256" key="2">
    <source>
        <dbReference type="ARBA" id="ARBA00022793"/>
    </source>
</evidence>
<sequence length="412" mass="46174">MTNHDLLNIAKTYGDPVYVYDSEKIITQFNRLTNAFSGVKKLKLNYAAKALSNITILKLMNSLGSGLDTVSIQEVQLGLLAGFKPENIIFTPNGVSLEEIEEAAKLGVRINIDNLSILEQFGSKFPKVPVCIRINPHVMAGGNSNISVGHIDSKFGISIHQIPHLLRIVELTQMHINGIHMHTGSDILDIDVFLYASEILFETAKNFKELDFIDFGSGFKVPYKEGDIETNIEELGSKLTEKFNAFCKEYGKELTLAFEPGKFLVSEAGQFLAKVNVVKQTTSTVFASIDSGFNHLIRPMLYGSYHQIENISNPEGRERYYSVVGYICETDTFASNRRITEISEGDILTFKNAGAYCFTMASNYNSRFRPAEVLWHKGEAVLIRERETLDDIIKNQVDVKNLFSKKEKATVK</sequence>
<keyword evidence="5 8" id="KW-0457">Lysine biosynthesis</keyword>
<dbReference type="EC" id="4.1.1.20" evidence="5 6"/>
<feature type="binding site" evidence="5">
    <location>
        <position position="356"/>
    </location>
    <ligand>
        <name>pyridoxal 5'-phosphate</name>
        <dbReference type="ChEBI" id="CHEBI:597326"/>
    </ligand>
</feature>
<dbReference type="SUPFAM" id="SSF50621">
    <property type="entry name" value="Alanine racemase C-terminal domain-like"/>
    <property type="match status" value="1"/>
</dbReference>
<dbReference type="EMBL" id="FNBD01000010">
    <property type="protein sequence ID" value="SDF28672.1"/>
    <property type="molecule type" value="Genomic_DNA"/>
</dbReference>
<dbReference type="Proteomes" id="UP000182114">
    <property type="component" value="Unassembled WGS sequence"/>
</dbReference>
<dbReference type="HAMAP" id="MF_02120">
    <property type="entry name" value="LysA"/>
    <property type="match status" value="1"/>
</dbReference>
<feature type="binding site" evidence="5">
    <location>
        <position position="356"/>
    </location>
    <ligand>
        <name>substrate</name>
    </ligand>
</feature>
<evidence type="ECO:0000256" key="4">
    <source>
        <dbReference type="ARBA" id="ARBA00023239"/>
    </source>
</evidence>
<reference evidence="12" key="1">
    <citation type="submission" date="2016-10" db="EMBL/GenBank/DDBJ databases">
        <authorList>
            <person name="Varghese N."/>
            <person name="Submissions S."/>
        </authorList>
    </citation>
    <scope>NUCLEOTIDE SEQUENCE [LARGE SCALE GENOMIC DNA]</scope>
    <source>
        <strain evidence="12">DSM 24729</strain>
    </source>
</reference>
<evidence type="ECO:0000259" key="9">
    <source>
        <dbReference type="Pfam" id="PF00278"/>
    </source>
</evidence>
<feature type="modified residue" description="N6-(pyridoxal phosphate)lysine" evidence="5 7">
    <location>
        <position position="49"/>
    </location>
</feature>
<dbReference type="InterPro" id="IPR000183">
    <property type="entry name" value="Orn/DAP/Arg_de-COase"/>
</dbReference>
<dbReference type="FunFam" id="3.20.20.10:FF:000003">
    <property type="entry name" value="Diaminopimelate decarboxylase"/>
    <property type="match status" value="1"/>
</dbReference>
<dbReference type="Gene3D" id="3.20.20.10">
    <property type="entry name" value="Alanine racemase"/>
    <property type="match status" value="1"/>
</dbReference>